<dbReference type="AlphaFoldDB" id="A0A7G9YDC3"/>
<accession>A0A7G9YDC3</accession>
<reference evidence="1" key="1">
    <citation type="submission" date="2020-06" db="EMBL/GenBank/DDBJ databases">
        <title>Unique genomic features of the anaerobic methanotrophic archaea.</title>
        <authorList>
            <person name="Chadwick G.L."/>
            <person name="Skennerton C.T."/>
            <person name="Laso-Perez R."/>
            <person name="Leu A.O."/>
            <person name="Speth D.R."/>
            <person name="Yu H."/>
            <person name="Morgan-Lang C."/>
            <person name="Hatzenpichler R."/>
            <person name="Goudeau D."/>
            <person name="Malmstrom R."/>
            <person name="Brazelton W.J."/>
            <person name="Woyke T."/>
            <person name="Hallam S.J."/>
            <person name="Tyson G.W."/>
            <person name="Wegener G."/>
            <person name="Boetius A."/>
            <person name="Orphan V."/>
        </authorList>
    </citation>
    <scope>NUCLEOTIDE SEQUENCE</scope>
</reference>
<gene>
    <name evidence="1" type="ORF">BDIOFFAC_00016</name>
</gene>
<proteinExistence type="predicted"/>
<sequence length="47" mass="5392">MDMEVSEGWYPRNAWNRMRGTMNRNAQALYLSAGYSDIGEISQKVHG</sequence>
<evidence type="ECO:0000313" key="1">
    <source>
        <dbReference type="EMBL" id="QNO46007.1"/>
    </source>
</evidence>
<dbReference type="EMBL" id="MT631165">
    <property type="protein sequence ID" value="QNO46007.1"/>
    <property type="molecule type" value="Genomic_DNA"/>
</dbReference>
<organism evidence="1">
    <name type="scientific">Candidatus Methanogaster sp. ANME-2c ERB4</name>
    <dbReference type="NCBI Taxonomy" id="2759911"/>
    <lineage>
        <taxon>Archaea</taxon>
        <taxon>Methanobacteriati</taxon>
        <taxon>Methanobacteriota</taxon>
        <taxon>Stenosarchaea group</taxon>
        <taxon>Methanomicrobia</taxon>
        <taxon>Methanosarcinales</taxon>
        <taxon>ANME-2 cluster</taxon>
        <taxon>Candidatus Methanogasteraceae</taxon>
        <taxon>Candidatus Methanogaster</taxon>
    </lineage>
</organism>
<name>A0A7G9YDC3_9EURY</name>
<protein>
    <submittedName>
        <fullName evidence="1">Uncharacterized protein</fullName>
    </submittedName>
</protein>